<dbReference type="RefSeq" id="XP_030762216.1">
    <property type="nucleotide sequence ID" value="XM_030906356.1"/>
</dbReference>
<dbReference type="InParanoid" id="A0A6J2YFX1"/>
<dbReference type="PANTHER" id="PTHR22930:SF269">
    <property type="entry name" value="NUCLEASE HARBI1-LIKE PROTEIN"/>
    <property type="match status" value="1"/>
</dbReference>
<dbReference type="GO" id="GO:0016787">
    <property type="term" value="F:hydrolase activity"/>
    <property type="evidence" value="ECO:0007669"/>
    <property type="project" value="UniProtKB-KW"/>
</dbReference>
<evidence type="ECO:0000259" key="8">
    <source>
        <dbReference type="Pfam" id="PF13359"/>
    </source>
</evidence>
<dbReference type="AlphaFoldDB" id="A0A6J2YFX1"/>
<dbReference type="GO" id="GO:0046872">
    <property type="term" value="F:metal ion binding"/>
    <property type="evidence" value="ECO:0007669"/>
    <property type="project" value="UniProtKB-KW"/>
</dbReference>
<feature type="domain" description="DDE Tnp4" evidence="8">
    <location>
        <begin position="121"/>
        <end position="239"/>
    </location>
</feature>
<dbReference type="KEGG" id="soy:115887035"/>
<dbReference type="OrthoDB" id="6761337at2759"/>
<dbReference type="InterPro" id="IPR045249">
    <property type="entry name" value="HARBI1-like"/>
</dbReference>
<keyword evidence="9" id="KW-1185">Reference proteome</keyword>
<evidence type="ECO:0000256" key="2">
    <source>
        <dbReference type="ARBA" id="ARBA00004123"/>
    </source>
</evidence>
<keyword evidence="6" id="KW-0378">Hydrolase</keyword>
<keyword evidence="4" id="KW-0540">Nuclease</keyword>
<dbReference type="GO" id="GO:0005634">
    <property type="term" value="C:nucleus"/>
    <property type="evidence" value="ECO:0007669"/>
    <property type="project" value="UniProtKB-SubCell"/>
</dbReference>
<evidence type="ECO:0000256" key="6">
    <source>
        <dbReference type="ARBA" id="ARBA00022801"/>
    </source>
</evidence>
<dbReference type="InterPro" id="IPR027806">
    <property type="entry name" value="HARBI1_dom"/>
</dbReference>
<dbReference type="GeneID" id="115887035"/>
<gene>
    <name evidence="10" type="primary">LOC115887035</name>
</gene>
<dbReference type="PANTHER" id="PTHR22930">
    <property type="match status" value="1"/>
</dbReference>
<evidence type="ECO:0000313" key="10">
    <source>
        <dbReference type="RefSeq" id="XP_030762216.1"/>
    </source>
</evidence>
<sequence length="276" mass="30859">MYVYDAYMFVVGNRDLFAGFVSDPSYLAEGCSMQEIAWGYRLGKATVHIIIKETCGVLWEKLQPLELPNPTKKKTPTTAADWLNIAKDFESTCNIPNVIGAMDGKHIVFRAPKIDGSMWGVNGRVSDGGVYCQSTLAKAIAQNYLNIPEDRCLPGRNKLVPHVILADAAFPLGEHIMKPYPFRNLTNEQKIYNYRLSRGRRVVENAFGILANRFRISLTTINLSAQKVQIITLAARVLHSSLSAENLYMVNDDGEIDDSYVFKYGLSQQSGNRAKD</sequence>
<evidence type="ECO:0000256" key="1">
    <source>
        <dbReference type="ARBA" id="ARBA00001968"/>
    </source>
</evidence>
<name>A0A6J2YFX1_SITOR</name>
<comment type="similarity">
    <text evidence="3">Belongs to the HARBI1 family.</text>
</comment>
<dbReference type="Pfam" id="PF13359">
    <property type="entry name" value="DDE_Tnp_4"/>
    <property type="match status" value="1"/>
</dbReference>
<proteinExistence type="inferred from homology"/>
<dbReference type="Proteomes" id="UP000504635">
    <property type="component" value="Unplaced"/>
</dbReference>
<evidence type="ECO:0000313" key="9">
    <source>
        <dbReference type="Proteomes" id="UP000504635"/>
    </source>
</evidence>
<organism evidence="9 10">
    <name type="scientific">Sitophilus oryzae</name>
    <name type="common">Rice weevil</name>
    <name type="synonym">Curculio oryzae</name>
    <dbReference type="NCBI Taxonomy" id="7048"/>
    <lineage>
        <taxon>Eukaryota</taxon>
        <taxon>Metazoa</taxon>
        <taxon>Ecdysozoa</taxon>
        <taxon>Arthropoda</taxon>
        <taxon>Hexapoda</taxon>
        <taxon>Insecta</taxon>
        <taxon>Pterygota</taxon>
        <taxon>Neoptera</taxon>
        <taxon>Endopterygota</taxon>
        <taxon>Coleoptera</taxon>
        <taxon>Polyphaga</taxon>
        <taxon>Cucujiformia</taxon>
        <taxon>Curculionidae</taxon>
        <taxon>Dryophthorinae</taxon>
        <taxon>Sitophilus</taxon>
    </lineage>
</organism>
<evidence type="ECO:0000256" key="4">
    <source>
        <dbReference type="ARBA" id="ARBA00022722"/>
    </source>
</evidence>
<keyword evidence="7" id="KW-0539">Nucleus</keyword>
<accession>A0A6J2YFX1</accession>
<evidence type="ECO:0000256" key="7">
    <source>
        <dbReference type="ARBA" id="ARBA00023242"/>
    </source>
</evidence>
<keyword evidence="5" id="KW-0479">Metal-binding</keyword>
<comment type="cofactor">
    <cofactor evidence="1">
        <name>a divalent metal cation</name>
        <dbReference type="ChEBI" id="CHEBI:60240"/>
    </cofactor>
</comment>
<evidence type="ECO:0000256" key="5">
    <source>
        <dbReference type="ARBA" id="ARBA00022723"/>
    </source>
</evidence>
<protein>
    <submittedName>
        <fullName evidence="10">Uncharacterized protein LOC115887035</fullName>
    </submittedName>
</protein>
<reference evidence="10" key="1">
    <citation type="submission" date="2025-08" db="UniProtKB">
        <authorList>
            <consortium name="RefSeq"/>
        </authorList>
    </citation>
    <scope>IDENTIFICATION</scope>
    <source>
        <tissue evidence="10">Gonads</tissue>
    </source>
</reference>
<evidence type="ECO:0000256" key="3">
    <source>
        <dbReference type="ARBA" id="ARBA00006958"/>
    </source>
</evidence>
<dbReference type="GO" id="GO:0004518">
    <property type="term" value="F:nuclease activity"/>
    <property type="evidence" value="ECO:0007669"/>
    <property type="project" value="UniProtKB-KW"/>
</dbReference>
<comment type="subcellular location">
    <subcellularLocation>
        <location evidence="2">Nucleus</location>
    </subcellularLocation>
</comment>